<protein>
    <submittedName>
        <fullName evidence="1">Uncharacterized protein</fullName>
    </submittedName>
</protein>
<gene>
    <name evidence="1" type="ORF">QO002_001123</name>
</gene>
<organism evidence="1 2">
    <name type="scientific">Pararhizobium capsulatum DSM 1112</name>
    <dbReference type="NCBI Taxonomy" id="1121113"/>
    <lineage>
        <taxon>Bacteria</taxon>
        <taxon>Pseudomonadati</taxon>
        <taxon>Pseudomonadota</taxon>
        <taxon>Alphaproteobacteria</taxon>
        <taxon>Hyphomicrobiales</taxon>
        <taxon>Rhizobiaceae</taxon>
        <taxon>Rhizobium/Agrobacterium group</taxon>
        <taxon>Pararhizobium</taxon>
    </lineage>
</organism>
<sequence>MSHELRYGSEPTAPDLTRFATLMLAMQLHNLANKDRDLGGSCLSVDDDGYLVTPNKVRKPGPLAVSSVFPAGVTVGSVTSCITRT</sequence>
<dbReference type="Proteomes" id="UP001230207">
    <property type="component" value="Unassembled WGS sequence"/>
</dbReference>
<proteinExistence type="predicted"/>
<accession>A0ABU0BL65</accession>
<comment type="caution">
    <text evidence="1">The sequence shown here is derived from an EMBL/GenBank/DDBJ whole genome shotgun (WGS) entry which is preliminary data.</text>
</comment>
<dbReference type="RefSeq" id="WP_307227498.1">
    <property type="nucleotide sequence ID" value="NZ_JAUSVF010000001.1"/>
</dbReference>
<reference evidence="1 2" key="1">
    <citation type="submission" date="2023-07" db="EMBL/GenBank/DDBJ databases">
        <title>Genomic Encyclopedia of Type Strains, Phase IV (KMG-IV): sequencing the most valuable type-strain genomes for metagenomic binning, comparative biology and taxonomic classification.</title>
        <authorList>
            <person name="Goeker M."/>
        </authorList>
    </citation>
    <scope>NUCLEOTIDE SEQUENCE [LARGE SCALE GENOMIC DNA]</scope>
    <source>
        <strain evidence="1 2">DSM 1112</strain>
    </source>
</reference>
<dbReference type="EMBL" id="JAUSVF010000001">
    <property type="protein sequence ID" value="MDQ0318985.1"/>
    <property type="molecule type" value="Genomic_DNA"/>
</dbReference>
<keyword evidence="2" id="KW-1185">Reference proteome</keyword>
<name>A0ABU0BL65_9HYPH</name>
<evidence type="ECO:0000313" key="1">
    <source>
        <dbReference type="EMBL" id="MDQ0318985.1"/>
    </source>
</evidence>
<evidence type="ECO:0000313" key="2">
    <source>
        <dbReference type="Proteomes" id="UP001230207"/>
    </source>
</evidence>